<protein>
    <submittedName>
        <fullName evidence="3">Serine/threonine-protein phosphatase 7 long form-like protein</fullName>
    </submittedName>
</protein>
<dbReference type="OrthoDB" id="1939467at2759"/>
<evidence type="ECO:0000313" key="4">
    <source>
        <dbReference type="Proteomes" id="UP000634136"/>
    </source>
</evidence>
<accession>A0A834TG90</accession>
<evidence type="ECO:0000313" key="3">
    <source>
        <dbReference type="EMBL" id="KAF7821325.1"/>
    </source>
</evidence>
<dbReference type="GO" id="GO:0010073">
    <property type="term" value="P:meristem maintenance"/>
    <property type="evidence" value="ECO:0007669"/>
    <property type="project" value="InterPro"/>
</dbReference>
<feature type="compositionally biased region" description="Basic and acidic residues" evidence="1">
    <location>
        <begin position="17"/>
        <end position="35"/>
    </location>
</feature>
<evidence type="ECO:0000256" key="1">
    <source>
        <dbReference type="SAM" id="MobiDB-lite"/>
    </source>
</evidence>
<feature type="region of interest" description="Disordered" evidence="1">
    <location>
        <begin position="1"/>
        <end position="35"/>
    </location>
</feature>
<feature type="domain" description="Aminotransferase-like plant mobile" evidence="2">
    <location>
        <begin position="105"/>
        <end position="477"/>
    </location>
</feature>
<dbReference type="InterPro" id="IPR044824">
    <property type="entry name" value="MAIN-like"/>
</dbReference>
<dbReference type="Proteomes" id="UP000634136">
    <property type="component" value="Unassembled WGS sequence"/>
</dbReference>
<keyword evidence="4" id="KW-1185">Reference proteome</keyword>
<evidence type="ECO:0000259" key="2">
    <source>
        <dbReference type="Pfam" id="PF10536"/>
    </source>
</evidence>
<gene>
    <name evidence="3" type="ORF">G2W53_026780</name>
</gene>
<organism evidence="3 4">
    <name type="scientific">Senna tora</name>
    <dbReference type="NCBI Taxonomy" id="362788"/>
    <lineage>
        <taxon>Eukaryota</taxon>
        <taxon>Viridiplantae</taxon>
        <taxon>Streptophyta</taxon>
        <taxon>Embryophyta</taxon>
        <taxon>Tracheophyta</taxon>
        <taxon>Spermatophyta</taxon>
        <taxon>Magnoliopsida</taxon>
        <taxon>eudicotyledons</taxon>
        <taxon>Gunneridae</taxon>
        <taxon>Pentapetalae</taxon>
        <taxon>rosids</taxon>
        <taxon>fabids</taxon>
        <taxon>Fabales</taxon>
        <taxon>Fabaceae</taxon>
        <taxon>Caesalpinioideae</taxon>
        <taxon>Cassia clade</taxon>
        <taxon>Senna</taxon>
    </lineage>
</organism>
<proteinExistence type="predicted"/>
<dbReference type="Pfam" id="PF10536">
    <property type="entry name" value="PMD"/>
    <property type="match status" value="1"/>
</dbReference>
<dbReference type="AlphaFoldDB" id="A0A834TG90"/>
<comment type="caution">
    <text evidence="3">The sequence shown here is derived from an EMBL/GenBank/DDBJ whole genome shotgun (WGS) entry which is preliminary data.</text>
</comment>
<dbReference type="PANTHER" id="PTHR46033">
    <property type="entry name" value="PROTEIN MAIN-LIKE 2"/>
    <property type="match status" value="1"/>
</dbReference>
<sequence length="588" mass="68787">MPGREKMKSPTSNPWKNNHDKNEYESSRRKPPDMPDLMEMHFRRRIARHIIPGSEDPSLLYLQDRHISEAVWQQHPDCVIRPRRHRALELLNPPAQIVPLLERTGFYAVSRVGYIPYDHALISALVERWRPETHSFHLPMGECTITLQDVAIQLGLPVDGWPVSRRMKCKWSELCLRLLGEAPPASQLKGSWVYMTWFDERFSQVPENSTPIQLEQFARAYIMRLLGCFLMPDTSGNLQSLMYLPLLENLDDVKKFRWGSAVLAYLYRSLCHATDYKEANIGGCMHLLTMWAWDRFPLLAPRQKRPHLRRLSEEDESRDYPTRPHLSFRWSDYKELYHTKMHLLPSYRTTMDDMSYHDVLWEPYDAAVCPQQLIPNYCHEGGDIWRAEVPLIQFNIIEWHQPDRVLRQFGLQQPIPNAPYDLDVQHTLKLTGKTEYNWAAEHRVFYEMWGERQQRVITMPAQTCPLSYDSAYMQWYRQITRRWIDPEGAAICWASDAISGIRELVLKGGCEEEILAWCDRLTENVLTRRISLADAGLDDLLQMAADFGDASVWTPPPPRRVNQCKIQQHHNRAVRSLSFGRGAKTMTH</sequence>
<reference evidence="3" key="1">
    <citation type="submission" date="2020-09" db="EMBL/GenBank/DDBJ databases">
        <title>Genome-Enabled Discovery of Anthraquinone Biosynthesis in Senna tora.</title>
        <authorList>
            <person name="Kang S.-H."/>
            <person name="Pandey R.P."/>
            <person name="Lee C.-M."/>
            <person name="Sim J.-S."/>
            <person name="Jeong J.-T."/>
            <person name="Choi B.-S."/>
            <person name="Jung M."/>
            <person name="Ginzburg D."/>
            <person name="Zhao K."/>
            <person name="Won S.Y."/>
            <person name="Oh T.-J."/>
            <person name="Yu Y."/>
            <person name="Kim N.-H."/>
            <person name="Lee O.R."/>
            <person name="Lee T.-H."/>
            <person name="Bashyal P."/>
            <person name="Kim T.-S."/>
            <person name="Lee W.-H."/>
            <person name="Kawkins C."/>
            <person name="Kim C.-K."/>
            <person name="Kim J.S."/>
            <person name="Ahn B.O."/>
            <person name="Rhee S.Y."/>
            <person name="Sohng J.K."/>
        </authorList>
    </citation>
    <scope>NUCLEOTIDE SEQUENCE</scope>
    <source>
        <tissue evidence="3">Leaf</tissue>
    </source>
</reference>
<dbReference type="PANTHER" id="PTHR46033:SF8">
    <property type="entry name" value="PROTEIN MAINTENANCE OF MERISTEMS-LIKE"/>
    <property type="match status" value="1"/>
</dbReference>
<name>A0A834TG90_9FABA</name>
<dbReference type="EMBL" id="JAAIUW010000008">
    <property type="protein sequence ID" value="KAF7821325.1"/>
    <property type="molecule type" value="Genomic_DNA"/>
</dbReference>
<dbReference type="InterPro" id="IPR019557">
    <property type="entry name" value="AminoTfrase-like_pln_mobile"/>
</dbReference>